<name>A0A399D5E5_9BACT</name>
<evidence type="ECO:0000313" key="2">
    <source>
        <dbReference type="Proteomes" id="UP000266441"/>
    </source>
</evidence>
<dbReference type="Proteomes" id="UP000266441">
    <property type="component" value="Unassembled WGS sequence"/>
</dbReference>
<proteinExistence type="predicted"/>
<dbReference type="EMBL" id="QWET01000002">
    <property type="protein sequence ID" value="RIH66787.1"/>
    <property type="molecule type" value="Genomic_DNA"/>
</dbReference>
<keyword evidence="2" id="KW-1185">Reference proteome</keyword>
<sequence length="59" mass="6900">MNEYRKQNAMENKMNQDEGLVAYSSAVWNIQVGVFKPELVSARMLPPELKYWKLKVVLN</sequence>
<gene>
    <name evidence="1" type="ORF">D1164_04130</name>
</gene>
<reference evidence="1 2" key="1">
    <citation type="journal article" date="2015" name="Int. J. Syst. Evol. Microbiol.">
        <title>Mariniphaga sediminis sp. nov., isolated from coastal sediment.</title>
        <authorList>
            <person name="Wang F.Q."/>
            <person name="Shen Q.Y."/>
            <person name="Chen G.J."/>
            <person name="Du Z.J."/>
        </authorList>
    </citation>
    <scope>NUCLEOTIDE SEQUENCE [LARGE SCALE GENOMIC DNA]</scope>
    <source>
        <strain evidence="1 2">SY21</strain>
    </source>
</reference>
<comment type="caution">
    <text evidence="1">The sequence shown here is derived from an EMBL/GenBank/DDBJ whole genome shotgun (WGS) entry which is preliminary data.</text>
</comment>
<dbReference type="AlphaFoldDB" id="A0A399D5E5"/>
<protein>
    <submittedName>
        <fullName evidence="1">Uncharacterized protein</fullName>
    </submittedName>
</protein>
<accession>A0A399D5E5</accession>
<evidence type="ECO:0000313" key="1">
    <source>
        <dbReference type="EMBL" id="RIH66787.1"/>
    </source>
</evidence>
<organism evidence="1 2">
    <name type="scientific">Mariniphaga sediminis</name>
    <dbReference type="NCBI Taxonomy" id="1628158"/>
    <lineage>
        <taxon>Bacteria</taxon>
        <taxon>Pseudomonadati</taxon>
        <taxon>Bacteroidota</taxon>
        <taxon>Bacteroidia</taxon>
        <taxon>Marinilabiliales</taxon>
        <taxon>Prolixibacteraceae</taxon>
        <taxon>Mariniphaga</taxon>
    </lineage>
</organism>